<protein>
    <submittedName>
        <fullName evidence="1">Uncharacterized protein</fullName>
    </submittedName>
</protein>
<reference evidence="1" key="1">
    <citation type="journal article" date="2020" name="bioRxiv">
        <title>A rank-normalized archaeal taxonomy based on genome phylogeny resolves widespread incomplete and uneven classifications.</title>
        <authorList>
            <person name="Rinke C."/>
            <person name="Chuvochina M."/>
            <person name="Mussig A.J."/>
            <person name="Chaumeil P.-A."/>
            <person name="Waite D.W."/>
            <person name="Whitman W.B."/>
            <person name="Parks D.H."/>
            <person name="Hugenholtz P."/>
        </authorList>
    </citation>
    <scope>NUCLEOTIDE SEQUENCE</scope>
    <source>
        <strain evidence="1">UBA8853</strain>
    </source>
</reference>
<dbReference type="AlphaFoldDB" id="A0A832T9E6"/>
<proteinExistence type="predicted"/>
<dbReference type="RefSeq" id="WP_148679623.1">
    <property type="nucleotide sequence ID" value="NZ_DUJS01000002.1"/>
</dbReference>
<accession>A0A832T9E6</accession>
<comment type="caution">
    <text evidence="1">The sequence shown here is derived from an EMBL/GenBank/DDBJ whole genome shotgun (WGS) entry which is preliminary data.</text>
</comment>
<gene>
    <name evidence="1" type="ORF">HA336_01595</name>
</gene>
<dbReference type="GeneID" id="1476962"/>
<sequence>MDVRVREDDGDVILEFYAEDGKSVEVSTRAFYTAVYLNRQDPIEKTKELFIKVSRILGEEQPEISVRREEDPSGHILNPWVANSEGADDVWPLVFEVRSKDGVAREFTLLVPVRLERRRLREILLKVFRS</sequence>
<name>A0A832T9E6_9EURY</name>
<evidence type="ECO:0000313" key="2">
    <source>
        <dbReference type="Proteomes" id="UP000619545"/>
    </source>
</evidence>
<evidence type="ECO:0000313" key="1">
    <source>
        <dbReference type="EMBL" id="HII69911.1"/>
    </source>
</evidence>
<organism evidence="1 2">
    <name type="scientific">Methanopyrus kandleri</name>
    <dbReference type="NCBI Taxonomy" id="2320"/>
    <lineage>
        <taxon>Archaea</taxon>
        <taxon>Methanobacteriati</taxon>
        <taxon>Methanobacteriota</taxon>
        <taxon>Methanomada group</taxon>
        <taxon>Methanopyri</taxon>
        <taxon>Methanopyrales</taxon>
        <taxon>Methanopyraceae</taxon>
        <taxon>Methanopyrus</taxon>
    </lineage>
</organism>
<dbReference type="Proteomes" id="UP000619545">
    <property type="component" value="Unassembled WGS sequence"/>
</dbReference>
<dbReference type="EMBL" id="DUJS01000002">
    <property type="protein sequence ID" value="HII69911.1"/>
    <property type="molecule type" value="Genomic_DNA"/>
</dbReference>